<keyword evidence="2" id="KW-1185">Reference proteome</keyword>
<protein>
    <submittedName>
        <fullName evidence="1">Pilus assembly protein PilM</fullName>
    </submittedName>
</protein>
<proteinExistence type="predicted"/>
<dbReference type="Pfam" id="PF11104">
    <property type="entry name" value="PilM_2"/>
    <property type="match status" value="1"/>
</dbReference>
<reference evidence="1" key="1">
    <citation type="submission" date="2022-02" db="EMBL/GenBank/DDBJ databases">
        <title>Halalkalibacter sp. nov. isolated from Lonar Lake, India.</title>
        <authorList>
            <person name="Joshi A."/>
            <person name="Thite S."/>
            <person name="Lodha T."/>
        </authorList>
    </citation>
    <scope>NUCLEOTIDE SEQUENCE</scope>
    <source>
        <strain evidence="1">MEB205</strain>
    </source>
</reference>
<gene>
    <name evidence="1" type="primary">pilM</name>
    <name evidence="1" type="ORF">MF646_13300</name>
</gene>
<dbReference type="Gene3D" id="3.30.1490.300">
    <property type="match status" value="1"/>
</dbReference>
<dbReference type="RefSeq" id="WP_250096992.1">
    <property type="nucleotide sequence ID" value="NZ_JAKRYL010000013.1"/>
</dbReference>
<dbReference type="PANTHER" id="PTHR32432">
    <property type="entry name" value="CELL DIVISION PROTEIN FTSA-RELATED"/>
    <property type="match status" value="1"/>
</dbReference>
<sequence length="371" mass="42747">MFNKKYSGIDFRDKKVTFATVKMDKHVPVLEDIYEASIEDQVIMSGTAMDIHQLSDTLRSYLHNNKLASRHVHIAIPTQNTLIRKIDTLPDLEEKDLAKIIRFQIGESIHLPFEDPIYDFVKTGSIQPVRNKLEEHEDFTLEEYNNRDVQTPRSEILFFATSRIVSEHLLDACEDAGYKTLTAEIRGLALQRLLLNVHPRWLRGTEMVIDVGEENVDIHIFHNELIVFSRTMAIETEEVTGYASTSAEEVLSFHMDSVEGEREIAATKDELSWNEDNYTTALMNEIQKAQNFYRYSLGERDSEFDRIIITGEHASKVFNSLKERLPMEVTRIDYSSIILNDDFNDDLLDTCSVAIGLALRTNEKPNKKKKQ</sequence>
<comment type="caution">
    <text evidence="1">The sequence shown here is derived from an EMBL/GenBank/DDBJ whole genome shotgun (WGS) entry which is preliminary data.</text>
</comment>
<name>A0A9X2CTR1_9BACI</name>
<evidence type="ECO:0000313" key="1">
    <source>
        <dbReference type="EMBL" id="MCL7748098.1"/>
    </source>
</evidence>
<accession>A0A9X2CTR1</accession>
<dbReference type="InterPro" id="IPR005883">
    <property type="entry name" value="PilM"/>
</dbReference>
<dbReference type="Gene3D" id="3.30.420.40">
    <property type="match status" value="2"/>
</dbReference>
<organism evidence="1 2">
    <name type="scientific">Halalkalibacter alkaliphilus</name>
    <dbReference type="NCBI Taxonomy" id="2917993"/>
    <lineage>
        <taxon>Bacteria</taxon>
        <taxon>Bacillati</taxon>
        <taxon>Bacillota</taxon>
        <taxon>Bacilli</taxon>
        <taxon>Bacillales</taxon>
        <taxon>Bacillaceae</taxon>
        <taxon>Halalkalibacter</taxon>
    </lineage>
</organism>
<dbReference type="AlphaFoldDB" id="A0A9X2CTR1"/>
<dbReference type="Proteomes" id="UP001139150">
    <property type="component" value="Unassembled WGS sequence"/>
</dbReference>
<dbReference type="InterPro" id="IPR050696">
    <property type="entry name" value="FtsA/MreB"/>
</dbReference>
<dbReference type="PANTHER" id="PTHR32432:SF3">
    <property type="entry name" value="ETHANOLAMINE UTILIZATION PROTEIN EUTJ"/>
    <property type="match status" value="1"/>
</dbReference>
<evidence type="ECO:0000313" key="2">
    <source>
        <dbReference type="Proteomes" id="UP001139150"/>
    </source>
</evidence>
<dbReference type="EMBL" id="JAKRYL010000013">
    <property type="protein sequence ID" value="MCL7748098.1"/>
    <property type="molecule type" value="Genomic_DNA"/>
</dbReference>